<protein>
    <submittedName>
        <fullName evidence="2">Uncharacterized protein</fullName>
    </submittedName>
</protein>
<dbReference type="AlphaFoldDB" id="A0A8J2HSJ9"/>
<dbReference type="Proteomes" id="UP000676310">
    <property type="component" value="Unassembled WGS sequence"/>
</dbReference>
<dbReference type="EMBL" id="CAJRGZ010000008">
    <property type="protein sequence ID" value="CAG5137298.1"/>
    <property type="molecule type" value="Genomic_DNA"/>
</dbReference>
<evidence type="ECO:0000313" key="3">
    <source>
        <dbReference type="Proteomes" id="UP000676310"/>
    </source>
</evidence>
<dbReference type="SUPFAM" id="SSF144000">
    <property type="entry name" value="Oxysterol-binding protein-like"/>
    <property type="match status" value="1"/>
</dbReference>
<dbReference type="Gene3D" id="3.30.70.3490">
    <property type="match status" value="1"/>
</dbReference>
<name>A0A8J2HSJ9_9PLEO</name>
<dbReference type="OrthoDB" id="14833at2759"/>
<organism evidence="2 3">
    <name type="scientific">Alternaria atra</name>
    <dbReference type="NCBI Taxonomy" id="119953"/>
    <lineage>
        <taxon>Eukaryota</taxon>
        <taxon>Fungi</taxon>
        <taxon>Dikarya</taxon>
        <taxon>Ascomycota</taxon>
        <taxon>Pezizomycotina</taxon>
        <taxon>Dothideomycetes</taxon>
        <taxon>Pleosporomycetidae</taxon>
        <taxon>Pleosporales</taxon>
        <taxon>Pleosporineae</taxon>
        <taxon>Pleosporaceae</taxon>
        <taxon>Alternaria</taxon>
        <taxon>Alternaria sect. Ulocladioides</taxon>
    </lineage>
</organism>
<evidence type="ECO:0000313" key="2">
    <source>
        <dbReference type="EMBL" id="CAG5137298.1"/>
    </source>
</evidence>
<dbReference type="RefSeq" id="XP_043163596.1">
    <property type="nucleotide sequence ID" value="XM_043307661.1"/>
</dbReference>
<feature type="region of interest" description="Disordered" evidence="1">
    <location>
        <begin position="86"/>
        <end position="109"/>
    </location>
</feature>
<comment type="caution">
    <text evidence="2">The sequence shown here is derived from an EMBL/GenBank/DDBJ whole genome shotgun (WGS) entry which is preliminary data.</text>
</comment>
<sequence length="109" mass="12229">MTVPDLSEQDPWESRKAWGDVISSLRKGDMKGVSAAKNALENGQRQMRKDEEAKGDKFQHVFFKRVPNDPIFDELVKHDPHAYTVDPSGGIWKSTSKPRSSDSARSIAT</sequence>
<gene>
    <name evidence="2" type="ORF">ALTATR162_LOCUS68</name>
</gene>
<proteinExistence type="predicted"/>
<dbReference type="InterPro" id="IPR037239">
    <property type="entry name" value="OSBP_sf"/>
</dbReference>
<reference evidence="2" key="1">
    <citation type="submission" date="2021-05" db="EMBL/GenBank/DDBJ databases">
        <authorList>
            <person name="Stam R."/>
        </authorList>
    </citation>
    <scope>NUCLEOTIDE SEQUENCE</scope>
    <source>
        <strain evidence="2">CS162</strain>
    </source>
</reference>
<feature type="compositionally biased region" description="Polar residues" evidence="1">
    <location>
        <begin position="93"/>
        <end position="109"/>
    </location>
</feature>
<keyword evidence="3" id="KW-1185">Reference proteome</keyword>
<evidence type="ECO:0000256" key="1">
    <source>
        <dbReference type="SAM" id="MobiDB-lite"/>
    </source>
</evidence>
<dbReference type="GeneID" id="67018728"/>
<accession>A0A8J2HSJ9</accession>